<sequence>MIMLILSEQHSKVLKRDAEIAEFLGIEKPKTVFVICIAIKTFNWIQYQQAVNRGEKIKEKDLMPKYIKNIEIEKLISESKKIEEKGVEKSELKPTYTNSKNQSEQKTEADYTGQDFKTKKKQAIVEFEKLENKEKEIQQKSKSDNNKEDGPSSYIIEKKRKKNKREKGKEKETEPKNGGPRLLLMGALVEMYAKELVPTENSSIFMQAKVKNRMEGPVQEQK</sequence>
<feature type="region of interest" description="Disordered" evidence="1">
    <location>
        <begin position="134"/>
        <end position="182"/>
    </location>
</feature>
<dbReference type="Proteomes" id="UP000789901">
    <property type="component" value="Unassembled WGS sequence"/>
</dbReference>
<proteinExistence type="predicted"/>
<dbReference type="EMBL" id="CAJVQB010029044">
    <property type="protein sequence ID" value="CAG8813481.1"/>
    <property type="molecule type" value="Genomic_DNA"/>
</dbReference>
<keyword evidence="3" id="KW-1185">Reference proteome</keyword>
<organism evidence="2 3">
    <name type="scientific">Gigaspora margarita</name>
    <dbReference type="NCBI Taxonomy" id="4874"/>
    <lineage>
        <taxon>Eukaryota</taxon>
        <taxon>Fungi</taxon>
        <taxon>Fungi incertae sedis</taxon>
        <taxon>Mucoromycota</taxon>
        <taxon>Glomeromycotina</taxon>
        <taxon>Glomeromycetes</taxon>
        <taxon>Diversisporales</taxon>
        <taxon>Gigasporaceae</taxon>
        <taxon>Gigaspora</taxon>
    </lineage>
</organism>
<accession>A0ABN7W3A9</accession>
<gene>
    <name evidence="2" type="ORF">GMARGA_LOCUS25800</name>
</gene>
<protein>
    <submittedName>
        <fullName evidence="2">14419_t:CDS:1</fullName>
    </submittedName>
</protein>
<name>A0ABN7W3A9_GIGMA</name>
<feature type="compositionally biased region" description="Basic and acidic residues" evidence="1">
    <location>
        <begin position="134"/>
        <end position="150"/>
    </location>
</feature>
<feature type="region of interest" description="Disordered" evidence="1">
    <location>
        <begin position="87"/>
        <end position="114"/>
    </location>
</feature>
<evidence type="ECO:0000313" key="2">
    <source>
        <dbReference type="EMBL" id="CAG8813481.1"/>
    </source>
</evidence>
<evidence type="ECO:0000313" key="3">
    <source>
        <dbReference type="Proteomes" id="UP000789901"/>
    </source>
</evidence>
<evidence type="ECO:0000256" key="1">
    <source>
        <dbReference type="SAM" id="MobiDB-lite"/>
    </source>
</evidence>
<feature type="non-terminal residue" evidence="2">
    <location>
        <position position="222"/>
    </location>
</feature>
<comment type="caution">
    <text evidence="2">The sequence shown here is derived from an EMBL/GenBank/DDBJ whole genome shotgun (WGS) entry which is preliminary data.</text>
</comment>
<reference evidence="2 3" key="1">
    <citation type="submission" date="2021-06" db="EMBL/GenBank/DDBJ databases">
        <authorList>
            <person name="Kallberg Y."/>
            <person name="Tangrot J."/>
            <person name="Rosling A."/>
        </authorList>
    </citation>
    <scope>NUCLEOTIDE SEQUENCE [LARGE SCALE GENOMIC DNA]</scope>
    <source>
        <strain evidence="2 3">120-4 pot B 10/14</strain>
    </source>
</reference>